<organism evidence="1 2">
    <name type="scientific">Dunaliella salina</name>
    <name type="common">Green alga</name>
    <name type="synonym">Protococcus salinus</name>
    <dbReference type="NCBI Taxonomy" id="3046"/>
    <lineage>
        <taxon>Eukaryota</taxon>
        <taxon>Viridiplantae</taxon>
        <taxon>Chlorophyta</taxon>
        <taxon>core chlorophytes</taxon>
        <taxon>Chlorophyceae</taxon>
        <taxon>CS clade</taxon>
        <taxon>Chlamydomonadales</taxon>
        <taxon>Dunaliellaceae</taxon>
        <taxon>Dunaliella</taxon>
    </lineage>
</organism>
<comment type="caution">
    <text evidence="1">The sequence shown here is derived from an EMBL/GenBank/DDBJ whole genome shotgun (WGS) entry which is preliminary data.</text>
</comment>
<name>A0ABQ7GU88_DUNSA</name>
<gene>
    <name evidence="1" type="ORF">DUNSADRAFT_3236</name>
</gene>
<evidence type="ECO:0008006" key="3">
    <source>
        <dbReference type="Google" id="ProtNLM"/>
    </source>
</evidence>
<dbReference type="EMBL" id="MU069587">
    <property type="protein sequence ID" value="KAF5838187.1"/>
    <property type="molecule type" value="Genomic_DNA"/>
</dbReference>
<proteinExistence type="predicted"/>
<evidence type="ECO:0000313" key="1">
    <source>
        <dbReference type="EMBL" id="KAF5838187.1"/>
    </source>
</evidence>
<keyword evidence="2" id="KW-1185">Reference proteome</keyword>
<evidence type="ECO:0000313" key="2">
    <source>
        <dbReference type="Proteomes" id="UP000815325"/>
    </source>
</evidence>
<sequence length="91" mass="10061">MSYAAYFKSMPMPVPKGLAVALGLYAYINIFNGKPSLWTREVSKSEFNATPMIYLQNPDHHPVACPKVPGQAHVPDALAELHHKAHAKPNH</sequence>
<dbReference type="Proteomes" id="UP000815325">
    <property type="component" value="Unassembled WGS sequence"/>
</dbReference>
<protein>
    <recommendedName>
        <fullName evidence="3">Encoded protein</fullName>
    </recommendedName>
</protein>
<accession>A0ABQ7GU88</accession>
<reference evidence="1" key="1">
    <citation type="submission" date="2017-08" db="EMBL/GenBank/DDBJ databases">
        <authorList>
            <person name="Polle J.E."/>
            <person name="Barry K."/>
            <person name="Cushman J."/>
            <person name="Schmutz J."/>
            <person name="Tran D."/>
            <person name="Hathwaick L.T."/>
            <person name="Yim W.C."/>
            <person name="Jenkins J."/>
            <person name="Mckie-Krisberg Z.M."/>
            <person name="Prochnik S."/>
            <person name="Lindquist E."/>
            <person name="Dockter R.B."/>
            <person name="Adam C."/>
            <person name="Molina H."/>
            <person name="Bunkerborg J."/>
            <person name="Jin E."/>
            <person name="Buchheim M."/>
            <person name="Magnuson J."/>
        </authorList>
    </citation>
    <scope>NUCLEOTIDE SEQUENCE</scope>
    <source>
        <strain evidence="1">CCAP 19/18</strain>
    </source>
</reference>